<keyword evidence="2" id="KW-1185">Reference proteome</keyword>
<dbReference type="GO" id="GO:0016740">
    <property type="term" value="F:transferase activity"/>
    <property type="evidence" value="ECO:0007669"/>
    <property type="project" value="InterPro"/>
</dbReference>
<dbReference type="Gene3D" id="3.40.366.10">
    <property type="entry name" value="Malonyl-Coenzyme A Acyl Carrier Protein, domain 2"/>
    <property type="match status" value="1"/>
</dbReference>
<dbReference type="STRING" id="42251.A0A2T6ZEM3"/>
<organism evidence="1 2">
    <name type="scientific">Tuber borchii</name>
    <name type="common">White truffle</name>
    <dbReference type="NCBI Taxonomy" id="42251"/>
    <lineage>
        <taxon>Eukaryota</taxon>
        <taxon>Fungi</taxon>
        <taxon>Dikarya</taxon>
        <taxon>Ascomycota</taxon>
        <taxon>Pezizomycotina</taxon>
        <taxon>Pezizomycetes</taxon>
        <taxon>Pezizales</taxon>
        <taxon>Tuberaceae</taxon>
        <taxon>Tuber</taxon>
    </lineage>
</organism>
<dbReference type="EMBL" id="NESQ01000331">
    <property type="protein sequence ID" value="PUU73951.1"/>
    <property type="molecule type" value="Genomic_DNA"/>
</dbReference>
<name>A0A2T6ZEM3_TUBBO</name>
<sequence length="92" mass="9937">VLFHSPYLDAATSIILEDLKEIGTFTRQDLTIPVFHATSIQNHGDDSGDELIISELVDMITQQPVHGETATVLLGTTKFLDLGPGVFPGLGF</sequence>
<reference evidence="1 2" key="1">
    <citation type="submission" date="2017-04" db="EMBL/GenBank/DDBJ databases">
        <title>Draft genome sequence of Tuber borchii Vittad., a whitish edible truffle.</title>
        <authorList>
            <consortium name="DOE Joint Genome Institute"/>
            <person name="Murat C."/>
            <person name="Kuo A."/>
            <person name="Barry K.W."/>
            <person name="Clum A."/>
            <person name="Dockter R.B."/>
            <person name="Fauchery L."/>
            <person name="Iotti M."/>
            <person name="Kohler A."/>
            <person name="Labutti K."/>
            <person name="Lindquist E.A."/>
            <person name="Lipzen A."/>
            <person name="Ohm R.A."/>
            <person name="Wang M."/>
            <person name="Grigoriev I.V."/>
            <person name="Zambonelli A."/>
            <person name="Martin F.M."/>
        </authorList>
    </citation>
    <scope>NUCLEOTIDE SEQUENCE [LARGE SCALE GENOMIC DNA]</scope>
    <source>
        <strain evidence="1 2">Tbo3840</strain>
    </source>
</reference>
<dbReference type="Proteomes" id="UP000244722">
    <property type="component" value="Unassembled WGS sequence"/>
</dbReference>
<comment type="caution">
    <text evidence="1">The sequence shown here is derived from an EMBL/GenBank/DDBJ whole genome shotgun (WGS) entry which is preliminary data.</text>
</comment>
<dbReference type="AlphaFoldDB" id="A0A2T6ZEM3"/>
<evidence type="ECO:0000313" key="2">
    <source>
        <dbReference type="Proteomes" id="UP000244722"/>
    </source>
</evidence>
<gene>
    <name evidence="1" type="ORF">B9Z19DRAFT_1002164</name>
</gene>
<proteinExistence type="predicted"/>
<protein>
    <submittedName>
        <fullName evidence="1">Uncharacterized protein</fullName>
    </submittedName>
</protein>
<evidence type="ECO:0000313" key="1">
    <source>
        <dbReference type="EMBL" id="PUU73951.1"/>
    </source>
</evidence>
<dbReference type="InterPro" id="IPR001227">
    <property type="entry name" value="Ac_transferase_dom_sf"/>
</dbReference>
<feature type="non-terminal residue" evidence="1">
    <location>
        <position position="1"/>
    </location>
</feature>
<accession>A0A2T6ZEM3</accession>